<keyword evidence="4" id="KW-1185">Reference proteome</keyword>
<sequence length="204" mass="24056">MTRPSDDAYAHLRTHAAVQRQATVDRLRQAITQLEADGRPVNTFTIKEVSGLDYMSYYRNREAFSLFQEHSTHLRKEREQKWAKQQAASRGRPRKTRQSQATSSRVKVLPRDPLLDYKRSRLVELLHEARAERDEAKRQARVAQVEAEQQVQGERTTYEQHYNTLLQEHMLCGVTIARLKAELAEFQVFMERFRSALRKEEYDH</sequence>
<dbReference type="RefSeq" id="WP_201360158.1">
    <property type="nucleotide sequence ID" value="NZ_BNJJ01000002.1"/>
</dbReference>
<evidence type="ECO:0000256" key="1">
    <source>
        <dbReference type="SAM" id="Coils"/>
    </source>
</evidence>
<proteinExistence type="predicted"/>
<evidence type="ECO:0000313" key="3">
    <source>
        <dbReference type="EMBL" id="GHO82471.1"/>
    </source>
</evidence>
<evidence type="ECO:0000256" key="2">
    <source>
        <dbReference type="SAM" id="MobiDB-lite"/>
    </source>
</evidence>
<dbReference type="EMBL" id="BNJJ01000002">
    <property type="protein sequence ID" value="GHO82471.1"/>
    <property type="molecule type" value="Genomic_DNA"/>
</dbReference>
<dbReference type="Proteomes" id="UP000635565">
    <property type="component" value="Unassembled WGS sequence"/>
</dbReference>
<comment type="caution">
    <text evidence="3">The sequence shown here is derived from an EMBL/GenBank/DDBJ whole genome shotgun (WGS) entry which is preliminary data.</text>
</comment>
<reference evidence="3 4" key="1">
    <citation type="journal article" date="2021" name="Int. J. Syst. Evol. Microbiol.">
        <title>Reticulibacter mediterranei gen. nov., sp. nov., within the new family Reticulibacteraceae fam. nov., and Ktedonospora formicarum gen. nov., sp. nov., Ktedonobacter robiniae sp. nov., Dictyobacter formicarum sp. nov. and Dictyobacter arantiisoli sp. nov., belonging to the class Ktedonobacteria.</title>
        <authorList>
            <person name="Yabe S."/>
            <person name="Zheng Y."/>
            <person name="Wang C.M."/>
            <person name="Sakai Y."/>
            <person name="Abe K."/>
            <person name="Yokota A."/>
            <person name="Donadio S."/>
            <person name="Cavaletti L."/>
            <person name="Monciardini P."/>
        </authorList>
    </citation>
    <scope>NUCLEOTIDE SEQUENCE [LARGE SCALE GENOMIC DNA]</scope>
    <source>
        <strain evidence="3 4">SOSP1-9</strain>
    </source>
</reference>
<keyword evidence="1" id="KW-0175">Coiled coil</keyword>
<organism evidence="3 4">
    <name type="scientific">Dictyobacter formicarum</name>
    <dbReference type="NCBI Taxonomy" id="2778368"/>
    <lineage>
        <taxon>Bacteria</taxon>
        <taxon>Bacillati</taxon>
        <taxon>Chloroflexota</taxon>
        <taxon>Ktedonobacteria</taxon>
        <taxon>Ktedonobacterales</taxon>
        <taxon>Dictyobacteraceae</taxon>
        <taxon>Dictyobacter</taxon>
    </lineage>
</organism>
<protein>
    <submittedName>
        <fullName evidence="3">Uncharacterized protein</fullName>
    </submittedName>
</protein>
<name>A0ABQ3VB84_9CHLR</name>
<feature type="region of interest" description="Disordered" evidence="2">
    <location>
        <begin position="83"/>
        <end position="107"/>
    </location>
</feature>
<evidence type="ECO:0000313" key="4">
    <source>
        <dbReference type="Proteomes" id="UP000635565"/>
    </source>
</evidence>
<gene>
    <name evidence="3" type="ORF">KSZ_04770</name>
</gene>
<feature type="coiled-coil region" evidence="1">
    <location>
        <begin position="119"/>
        <end position="146"/>
    </location>
</feature>
<accession>A0ABQ3VB84</accession>